<dbReference type="SUPFAM" id="SSF144091">
    <property type="entry name" value="Rhomboid-like"/>
    <property type="match status" value="1"/>
</dbReference>
<keyword evidence="9" id="KW-0645">Protease</keyword>
<evidence type="ECO:0000256" key="1">
    <source>
        <dbReference type="ARBA" id="ARBA00004141"/>
    </source>
</evidence>
<dbReference type="PANTHER" id="PTHR43731">
    <property type="entry name" value="RHOMBOID PROTEASE"/>
    <property type="match status" value="1"/>
</dbReference>
<feature type="transmembrane region" description="Helical" evidence="7">
    <location>
        <begin position="179"/>
        <end position="195"/>
    </location>
</feature>
<evidence type="ECO:0000256" key="5">
    <source>
        <dbReference type="ARBA" id="ARBA00022989"/>
    </source>
</evidence>
<keyword evidence="10" id="KW-1185">Reference proteome</keyword>
<dbReference type="GO" id="GO:0006508">
    <property type="term" value="P:proteolysis"/>
    <property type="evidence" value="ECO:0007669"/>
    <property type="project" value="UniProtKB-KW"/>
</dbReference>
<reference evidence="9 10" key="1">
    <citation type="journal article" date="2019" name="Anaerobe">
        <title>Detection of Robinsoniella peoriensis in multiple bone samples of a trauma patient.</title>
        <authorList>
            <person name="Schrottner P."/>
            <person name="Hartwich K."/>
            <person name="Bunk B."/>
            <person name="Schober I."/>
            <person name="Helbig S."/>
            <person name="Rudolph W.W."/>
            <person name="Gunzer F."/>
        </authorList>
    </citation>
    <scope>NUCLEOTIDE SEQUENCE [LARGE SCALE GENOMIC DNA]</scope>
    <source>
        <strain evidence="9 10">DSM 106044</strain>
    </source>
</reference>
<dbReference type="InterPro" id="IPR050925">
    <property type="entry name" value="Rhomboid_protease_S54"/>
</dbReference>
<dbReference type="Proteomes" id="UP000306509">
    <property type="component" value="Unassembled WGS sequence"/>
</dbReference>
<accession>A0A4U8QB90</accession>
<organism evidence="9 10">
    <name type="scientific">Robinsoniella peoriensis</name>
    <dbReference type="NCBI Taxonomy" id="180332"/>
    <lineage>
        <taxon>Bacteria</taxon>
        <taxon>Bacillati</taxon>
        <taxon>Bacillota</taxon>
        <taxon>Clostridia</taxon>
        <taxon>Lachnospirales</taxon>
        <taxon>Lachnospiraceae</taxon>
        <taxon>Robinsoniella</taxon>
    </lineage>
</organism>
<dbReference type="Gene3D" id="1.20.1540.10">
    <property type="entry name" value="Rhomboid-like"/>
    <property type="match status" value="1"/>
</dbReference>
<comment type="caution">
    <text evidence="9">The sequence shown here is derived from an EMBL/GenBank/DDBJ whole genome shotgun (WGS) entry which is preliminary data.</text>
</comment>
<evidence type="ECO:0000259" key="8">
    <source>
        <dbReference type="Pfam" id="PF01694"/>
    </source>
</evidence>
<dbReference type="STRING" id="180332.GCA_000797495_00164"/>
<name>A0A4U8QB90_9FIRM</name>
<comment type="similarity">
    <text evidence="2">Belongs to the peptidase S54 family.</text>
</comment>
<proteinExistence type="inferred from homology"/>
<protein>
    <submittedName>
        <fullName evidence="9">Rhomboid protease GluP</fullName>
        <ecNumber evidence="9">3.4.21.105</ecNumber>
    </submittedName>
</protein>
<feature type="transmembrane region" description="Helical" evidence="7">
    <location>
        <begin position="156"/>
        <end position="173"/>
    </location>
</feature>
<keyword evidence="5 7" id="KW-1133">Transmembrane helix</keyword>
<keyword evidence="4 9" id="KW-0378">Hydrolase</keyword>
<evidence type="ECO:0000256" key="6">
    <source>
        <dbReference type="ARBA" id="ARBA00023136"/>
    </source>
</evidence>
<dbReference type="InterPro" id="IPR022764">
    <property type="entry name" value="Peptidase_S54_rhomboid_dom"/>
</dbReference>
<evidence type="ECO:0000313" key="9">
    <source>
        <dbReference type="EMBL" id="TLD02325.1"/>
    </source>
</evidence>
<dbReference type="GO" id="GO:0016020">
    <property type="term" value="C:membrane"/>
    <property type="evidence" value="ECO:0007669"/>
    <property type="project" value="UniProtKB-SubCell"/>
</dbReference>
<dbReference type="Pfam" id="PF01694">
    <property type="entry name" value="Rhomboid"/>
    <property type="match status" value="1"/>
</dbReference>
<dbReference type="PANTHER" id="PTHR43731:SF14">
    <property type="entry name" value="PRESENILIN-ASSOCIATED RHOMBOID-LIKE PROTEIN, MITOCHONDRIAL"/>
    <property type="match status" value="1"/>
</dbReference>
<evidence type="ECO:0000256" key="7">
    <source>
        <dbReference type="SAM" id="Phobius"/>
    </source>
</evidence>
<feature type="transmembrane region" description="Helical" evidence="7">
    <location>
        <begin position="58"/>
        <end position="85"/>
    </location>
</feature>
<gene>
    <name evidence="9" type="primary">gluP</name>
    <name evidence="9" type="ORF">DSM106044_00707</name>
</gene>
<evidence type="ECO:0000256" key="3">
    <source>
        <dbReference type="ARBA" id="ARBA00022692"/>
    </source>
</evidence>
<feature type="transmembrane region" description="Helical" evidence="7">
    <location>
        <begin position="12"/>
        <end position="32"/>
    </location>
</feature>
<feature type="transmembrane region" description="Helical" evidence="7">
    <location>
        <begin position="122"/>
        <end position="144"/>
    </location>
</feature>
<evidence type="ECO:0000256" key="4">
    <source>
        <dbReference type="ARBA" id="ARBA00022801"/>
    </source>
</evidence>
<dbReference type="AlphaFoldDB" id="A0A4U8QB90"/>
<evidence type="ECO:0000256" key="2">
    <source>
        <dbReference type="ARBA" id="ARBA00009045"/>
    </source>
</evidence>
<dbReference type="RefSeq" id="WP_044289535.1">
    <property type="nucleotide sequence ID" value="NZ_CABMJZ010000116.1"/>
</dbReference>
<comment type="subcellular location">
    <subcellularLocation>
        <location evidence="1">Membrane</location>
        <topology evidence="1">Multi-pass membrane protein</topology>
    </subcellularLocation>
</comment>
<keyword evidence="3 7" id="KW-0812">Transmembrane</keyword>
<dbReference type="EC" id="3.4.21.105" evidence="9"/>
<evidence type="ECO:0000313" key="10">
    <source>
        <dbReference type="Proteomes" id="UP000306509"/>
    </source>
</evidence>
<feature type="transmembrane region" description="Helical" evidence="7">
    <location>
        <begin position="97"/>
        <end position="116"/>
    </location>
</feature>
<dbReference type="GO" id="GO:0004252">
    <property type="term" value="F:serine-type endopeptidase activity"/>
    <property type="evidence" value="ECO:0007669"/>
    <property type="project" value="InterPro"/>
</dbReference>
<dbReference type="InterPro" id="IPR035952">
    <property type="entry name" value="Rhomboid-like_sf"/>
</dbReference>
<keyword evidence="6 7" id="KW-0472">Membrane</keyword>
<feature type="domain" description="Peptidase S54 rhomboid" evidence="8">
    <location>
        <begin position="56"/>
        <end position="196"/>
    </location>
</feature>
<sequence>MDEIKDFLKSRTIMNLVIVLLNIGIFIVMELIGDTEDVQFMLTHGANFTPWVLEHGEYYRLFTCMFLHFGIEHLFSNMLVLIFLGDTLERSVGKIRYLLIYVIGGLGGNLLSMWYDMKTGDFAVSAGASGAVFAVIGALVFIIARNKGKLEDLTGKRLGLMAALTLFQGFSSAGIDNSAHVGGLITGVLLAILLYRKKKRVPIEQYDHDSMQ</sequence>
<dbReference type="EMBL" id="QGQD01000017">
    <property type="protein sequence ID" value="TLD02325.1"/>
    <property type="molecule type" value="Genomic_DNA"/>
</dbReference>